<dbReference type="Gene3D" id="3.20.20.70">
    <property type="entry name" value="Aldolase class I"/>
    <property type="match status" value="1"/>
</dbReference>
<accession>M0DK62</accession>
<gene>
    <name evidence="2" type="ORF">C474_00405</name>
</gene>
<protein>
    <submittedName>
        <fullName evidence="2">Dihydropyrimidine dehydrogenase</fullName>
    </submittedName>
</protein>
<dbReference type="SUPFAM" id="SSF51395">
    <property type="entry name" value="FMN-linked oxidoreductases"/>
    <property type="match status" value="1"/>
</dbReference>
<dbReference type="PANTHER" id="PTHR11082:SF36">
    <property type="entry name" value="DUS-LIKE FMN-BINDING DOMAIN-CONTAINING PROTEIN"/>
    <property type="match status" value="1"/>
</dbReference>
<comment type="caution">
    <text evidence="2">The sequence shown here is derived from an EMBL/GenBank/DDBJ whole genome shotgun (WGS) entry which is preliminary data.</text>
</comment>
<dbReference type="eggNOG" id="arCOG00605">
    <property type="taxonomic scope" value="Archaea"/>
</dbReference>
<reference evidence="2 3" key="1">
    <citation type="journal article" date="2014" name="PLoS Genet.">
        <title>Phylogenetically driven sequencing of extremely halophilic archaea reveals strategies for static and dynamic osmo-response.</title>
        <authorList>
            <person name="Becker E.A."/>
            <person name="Seitzer P.M."/>
            <person name="Tritt A."/>
            <person name="Larsen D."/>
            <person name="Krusor M."/>
            <person name="Yao A.I."/>
            <person name="Wu D."/>
            <person name="Madern D."/>
            <person name="Eisen J.A."/>
            <person name="Darling A.E."/>
            <person name="Facciotti M.T."/>
        </authorList>
    </citation>
    <scope>NUCLEOTIDE SEQUENCE [LARGE SCALE GENOMIC DNA]</scope>
    <source>
        <strain evidence="2 3">JCM 14848</strain>
    </source>
</reference>
<dbReference type="AlphaFoldDB" id="M0DK62"/>
<evidence type="ECO:0000259" key="1">
    <source>
        <dbReference type="Pfam" id="PF01207"/>
    </source>
</evidence>
<name>M0DK62_HALPD</name>
<dbReference type="RefSeq" id="WP_008382851.1">
    <property type="nucleotide sequence ID" value="NZ_AOIV01000002.1"/>
</dbReference>
<proteinExistence type="predicted"/>
<dbReference type="PANTHER" id="PTHR11082">
    <property type="entry name" value="TRNA-DIHYDROURIDINE SYNTHASE"/>
    <property type="match status" value="1"/>
</dbReference>
<dbReference type="EMBL" id="AOIV01000002">
    <property type="protein sequence ID" value="ELZ35087.1"/>
    <property type="molecule type" value="Genomic_DNA"/>
</dbReference>
<sequence length="266" mass="27969">MVESEPEFEFEPRVALASLSGESDAAWARAAAPHAGMAFLGGIALDAESRAAARDLVARDRTEFLPDDPLAFVAGELDALAETDLRVGVNVRSATVEPVREAAAVCADRGAVLEVNAHCRQEELRAVGCGESLLRDTDRLCEYVAAAADEGATVSAKVRAEVDGVDLAETAERLAGAGASTIHVDAMDSKAVVAEVSEAPLFVVANNEVRGEESVREYLDYGADAVSVGRPSTDPRVLRDVRAAVDEWFAGREGTETAAGATEGRR</sequence>
<dbReference type="InParanoid" id="M0DK62"/>
<dbReference type="Proteomes" id="UP000011513">
    <property type="component" value="Unassembled WGS sequence"/>
</dbReference>
<dbReference type="InterPro" id="IPR013785">
    <property type="entry name" value="Aldolase_TIM"/>
</dbReference>
<evidence type="ECO:0000313" key="2">
    <source>
        <dbReference type="EMBL" id="ELZ35087.1"/>
    </source>
</evidence>
<evidence type="ECO:0000313" key="3">
    <source>
        <dbReference type="Proteomes" id="UP000011513"/>
    </source>
</evidence>
<feature type="domain" description="DUS-like FMN-binding" evidence="1">
    <location>
        <begin position="87"/>
        <end position="240"/>
    </location>
</feature>
<dbReference type="PATRIC" id="fig|1227487.5.peg.87"/>
<dbReference type="InterPro" id="IPR035587">
    <property type="entry name" value="DUS-like_FMN-bd"/>
</dbReference>
<keyword evidence="3" id="KW-1185">Reference proteome</keyword>
<dbReference type="Pfam" id="PF01207">
    <property type="entry name" value="Dus"/>
    <property type="match status" value="1"/>
</dbReference>
<organism evidence="2 3">
    <name type="scientific">Halogeometricum pallidum JCM 14848</name>
    <dbReference type="NCBI Taxonomy" id="1227487"/>
    <lineage>
        <taxon>Archaea</taxon>
        <taxon>Methanobacteriati</taxon>
        <taxon>Methanobacteriota</taxon>
        <taxon>Stenosarchaea group</taxon>
        <taxon>Halobacteria</taxon>
        <taxon>Halobacteriales</taxon>
        <taxon>Haloferacaceae</taxon>
        <taxon>Halogeometricum</taxon>
    </lineage>
</organism>